<dbReference type="AlphaFoldDB" id="A0A0H1XA45"/>
<evidence type="ECO:0000313" key="2">
    <source>
        <dbReference type="Proteomes" id="UP000256718"/>
    </source>
</evidence>
<organism evidence="1 2">
    <name type="scientific">Streptococcus agalactiae</name>
    <dbReference type="NCBI Taxonomy" id="1311"/>
    <lineage>
        <taxon>Bacteria</taxon>
        <taxon>Bacillati</taxon>
        <taxon>Bacillota</taxon>
        <taxon>Bacilli</taxon>
        <taxon>Lactobacillales</taxon>
        <taxon>Streptococcaceae</taxon>
        <taxon>Streptococcus</taxon>
    </lineage>
</organism>
<comment type="caution">
    <text evidence="1">The sequence shown here is derived from an EMBL/GenBank/DDBJ whole genome shotgun (WGS) entry which is preliminary data.</text>
</comment>
<proteinExistence type="predicted"/>
<accession>A0A0H1XA45</accession>
<name>A0A0H1XA45_STRAG</name>
<dbReference type="RefSeq" id="WP_001259478.1">
    <property type="nucleotide sequence ID" value="NZ_CAXOLC010000008.1"/>
</dbReference>
<dbReference type="Proteomes" id="UP000256718">
    <property type="component" value="Unassembled WGS sequence"/>
</dbReference>
<evidence type="ECO:0000313" key="1">
    <source>
        <dbReference type="EMBL" id="RDY91335.1"/>
    </source>
</evidence>
<protein>
    <submittedName>
        <fullName evidence="1">Uncharacterized protein</fullName>
    </submittedName>
</protein>
<sequence>MRTLFQSTQKTERECAFCVLKNQNNMIKKKRNPRVLFKNVAYKLSEIEGKTLTEIASFLGFGNSEVCRSTLYNWKRRKWLTFDLKNGHYRNVEVLHEVTLEKMANKELKEQGLIYKASIYYEQVVSTSEIIEDIKTKTQDRIKAIHLQQKALERIPSELFAELYTNMN</sequence>
<reference evidence="1 2" key="1">
    <citation type="journal article" date="2018" name="Emerg. Microbes Infect.">
        <title>Phenotypic and molecular analysis of nontypeable Group B streptococci: identification of cps2a and hybrid cps2a/cps5 Group B streptococcal capsule gene clusters.</title>
        <authorList>
            <person name="Alhhazmi A."/>
            <person name="Tyrrell G.J."/>
        </authorList>
    </citation>
    <scope>NUCLEOTIDE SEQUENCE [LARGE SCALE GENOMIC DNA]</scope>
    <source>
        <strain evidence="1 2">PLGBS17</strain>
    </source>
</reference>
<gene>
    <name evidence="1" type="ORF">C4618_01030</name>
</gene>
<dbReference type="EMBL" id="QHGZ01000027">
    <property type="protein sequence ID" value="RDY91335.1"/>
    <property type="molecule type" value="Genomic_DNA"/>
</dbReference>